<evidence type="ECO:0000256" key="4">
    <source>
        <dbReference type="HAMAP-Rule" id="MF_01420"/>
    </source>
</evidence>
<keyword evidence="3 4" id="KW-0131">Cell cycle</keyword>
<dbReference type="InterPro" id="IPR023054">
    <property type="entry name" value="Sporulation_regulator_WhiA_C"/>
</dbReference>
<comment type="similarity">
    <text evidence="4">Belongs to the WhiA family.</text>
</comment>
<feature type="domain" description="DOD-type homing endonuclease" evidence="6">
    <location>
        <begin position="102"/>
        <end position="171"/>
    </location>
</feature>
<keyword evidence="2 4" id="KW-0238">DNA-binding</keyword>
<dbReference type="InterPro" id="IPR004042">
    <property type="entry name" value="Intein_endonuc_central"/>
</dbReference>
<dbReference type="HAMAP" id="MF_01420">
    <property type="entry name" value="HTH_type_WhiA"/>
    <property type="match status" value="1"/>
</dbReference>
<dbReference type="InterPro" id="IPR003802">
    <property type="entry name" value="Sporulation_regulator_WhiA"/>
</dbReference>
<evidence type="ECO:0000313" key="7">
    <source>
        <dbReference type="EMBL" id="MBF8378536.1"/>
    </source>
</evidence>
<feature type="region of interest" description="Disordered" evidence="5">
    <location>
        <begin position="310"/>
        <end position="329"/>
    </location>
</feature>
<dbReference type="InterPro" id="IPR027434">
    <property type="entry name" value="Homing_endonucl"/>
</dbReference>
<sequence length="329" mass="36714">MSFAAETKKELTQIASDPAATRYELMAVFALSASFRPKEGGGALVIETENVATARRVYTSIKQLLGIRPEVVVRRKMRLKKNHVYTLRLSRAQAEQALAELGYGGEMADGPLAAAWALPRKDDARRAFLRGAFLAGGSVNAPGSSSYHLEVYAHSLDLAEWLMRLMNHYGLNARVAGRKKGYIVYIKEVEKIVEFLSVIGAVRALLQFEDRRIVKGMRNQVNRLVNCETANMNKTISAAIRQLEHIRRIEHTIGLESLPEHLREAALLRLQYPESNLQELSAAIGGRVSKSGLNHRFRKLEEIADRLRDRSGNGHAAVDKSSEMTHKES</sequence>
<organism evidence="7 8">
    <name type="scientific">Alicyclobacillus mali</name>
    <name type="common">ex Roth et al. 2021</name>
    <dbReference type="NCBI Taxonomy" id="1123961"/>
    <lineage>
        <taxon>Bacteria</taxon>
        <taxon>Bacillati</taxon>
        <taxon>Bacillota</taxon>
        <taxon>Bacilli</taxon>
        <taxon>Bacillales</taxon>
        <taxon>Alicyclobacillaceae</taxon>
        <taxon>Alicyclobacillus</taxon>
    </lineage>
</organism>
<dbReference type="RefSeq" id="WP_195867999.1">
    <property type="nucleotide sequence ID" value="NZ_JADPKZ010000045.1"/>
</dbReference>
<dbReference type="Gene3D" id="3.10.28.10">
    <property type="entry name" value="Homing endonucleases"/>
    <property type="match status" value="1"/>
</dbReference>
<proteinExistence type="inferred from homology"/>
<evidence type="ECO:0000313" key="8">
    <source>
        <dbReference type="Proteomes" id="UP000642910"/>
    </source>
</evidence>
<evidence type="ECO:0000259" key="6">
    <source>
        <dbReference type="PROSITE" id="PS50819"/>
    </source>
</evidence>
<evidence type="ECO:0000256" key="1">
    <source>
        <dbReference type="ARBA" id="ARBA00022618"/>
    </source>
</evidence>
<evidence type="ECO:0000256" key="5">
    <source>
        <dbReference type="SAM" id="MobiDB-lite"/>
    </source>
</evidence>
<dbReference type="Proteomes" id="UP000642910">
    <property type="component" value="Unassembled WGS sequence"/>
</dbReference>
<protein>
    <recommendedName>
        <fullName evidence="4">Probable cell division protein WhiA</fullName>
    </recommendedName>
</protein>
<dbReference type="InterPro" id="IPR018478">
    <property type="entry name" value="Sporu_reg_WhiA_N_dom"/>
</dbReference>
<reference evidence="7 8" key="1">
    <citation type="submission" date="2020-11" db="EMBL/GenBank/DDBJ databases">
        <title>Genomic insight of Alicyclobacillus mali FL 18 reveals a new arsenic-resistant strain, with potential in environmental biotechnology.</title>
        <authorList>
            <person name="Fiorentino G."/>
            <person name="Gallo G."/>
            <person name="Aulitto M."/>
        </authorList>
    </citation>
    <scope>NUCLEOTIDE SEQUENCE [LARGE SCALE GENOMIC DNA]</scope>
    <source>
        <strain evidence="7 8">FL 18</strain>
    </source>
</reference>
<dbReference type="PANTHER" id="PTHR37307:SF1">
    <property type="entry name" value="CELL DIVISION PROTEIN WHIA-RELATED"/>
    <property type="match status" value="1"/>
</dbReference>
<dbReference type="InterPro" id="IPR039518">
    <property type="entry name" value="WhiA_LAGLIDADG_dom"/>
</dbReference>
<dbReference type="Pfam" id="PF14527">
    <property type="entry name" value="LAGLIDADG_WhiA"/>
    <property type="match status" value="1"/>
</dbReference>
<keyword evidence="1 4" id="KW-0132">Cell division</keyword>
<dbReference type="GO" id="GO:0003677">
    <property type="term" value="F:DNA binding"/>
    <property type="evidence" value="ECO:0007669"/>
    <property type="project" value="UniProtKB-KW"/>
</dbReference>
<keyword evidence="8" id="KW-1185">Reference proteome</keyword>
<comment type="caution">
    <text evidence="7">The sequence shown here is derived from an EMBL/GenBank/DDBJ whole genome shotgun (WGS) entry which is preliminary data.</text>
</comment>
<dbReference type="PANTHER" id="PTHR37307">
    <property type="entry name" value="CELL DIVISION PROTEIN WHIA-RELATED"/>
    <property type="match status" value="1"/>
</dbReference>
<comment type="function">
    <text evidence="4">Involved in cell division and chromosome segregation.</text>
</comment>
<dbReference type="SUPFAM" id="SSF55608">
    <property type="entry name" value="Homing endonucleases"/>
    <property type="match status" value="1"/>
</dbReference>
<evidence type="ECO:0000256" key="3">
    <source>
        <dbReference type="ARBA" id="ARBA00023306"/>
    </source>
</evidence>
<name>A0ABS0F5E8_9BACL</name>
<evidence type="ECO:0000256" key="2">
    <source>
        <dbReference type="ARBA" id="ARBA00023125"/>
    </source>
</evidence>
<dbReference type="NCBIfam" id="TIGR00647">
    <property type="entry name" value="DNA_bind_WhiA"/>
    <property type="match status" value="1"/>
</dbReference>
<gene>
    <name evidence="4 7" type="primary">whiA</name>
    <name evidence="7" type="ORF">IW967_11795</name>
</gene>
<accession>A0ABS0F5E8</accession>
<dbReference type="Pfam" id="PF10298">
    <property type="entry name" value="WhiA_N"/>
    <property type="match status" value="1"/>
</dbReference>
<dbReference type="EMBL" id="JADPKZ010000045">
    <property type="protein sequence ID" value="MBF8378536.1"/>
    <property type="molecule type" value="Genomic_DNA"/>
</dbReference>
<dbReference type="Pfam" id="PF02650">
    <property type="entry name" value="HTH_WhiA"/>
    <property type="match status" value="1"/>
</dbReference>
<dbReference type="PROSITE" id="PS50819">
    <property type="entry name" value="INTEIN_ENDONUCLEASE"/>
    <property type="match status" value="1"/>
</dbReference>